<reference evidence="1" key="1">
    <citation type="submission" date="2018-02" db="EMBL/GenBank/DDBJ databases">
        <title>Rhizophora mucronata_Transcriptome.</title>
        <authorList>
            <person name="Meera S.P."/>
            <person name="Sreeshan A."/>
            <person name="Augustine A."/>
        </authorList>
    </citation>
    <scope>NUCLEOTIDE SEQUENCE</scope>
    <source>
        <tissue evidence="1">Leaf</tissue>
    </source>
</reference>
<accession>A0A2P2J1X3</accession>
<sequence length="22" mass="2497">MAASENANAINRLQQMIKQIHD</sequence>
<protein>
    <submittedName>
        <fullName evidence="1">Uncharacterized protein</fullName>
    </submittedName>
</protein>
<dbReference type="AlphaFoldDB" id="A0A2P2J1X3"/>
<organism evidence="1">
    <name type="scientific">Rhizophora mucronata</name>
    <name type="common">Asiatic mangrove</name>
    <dbReference type="NCBI Taxonomy" id="61149"/>
    <lineage>
        <taxon>Eukaryota</taxon>
        <taxon>Viridiplantae</taxon>
        <taxon>Streptophyta</taxon>
        <taxon>Embryophyta</taxon>
        <taxon>Tracheophyta</taxon>
        <taxon>Spermatophyta</taxon>
        <taxon>Magnoliopsida</taxon>
        <taxon>eudicotyledons</taxon>
        <taxon>Gunneridae</taxon>
        <taxon>Pentapetalae</taxon>
        <taxon>rosids</taxon>
        <taxon>fabids</taxon>
        <taxon>Malpighiales</taxon>
        <taxon>Rhizophoraceae</taxon>
        <taxon>Rhizophora</taxon>
    </lineage>
</organism>
<proteinExistence type="predicted"/>
<name>A0A2P2J1X3_RHIMU</name>
<evidence type="ECO:0000313" key="1">
    <source>
        <dbReference type="EMBL" id="MBW87458.1"/>
    </source>
</evidence>
<dbReference type="EMBL" id="GGEC01006975">
    <property type="protein sequence ID" value="MBW87458.1"/>
    <property type="molecule type" value="Transcribed_RNA"/>
</dbReference>